<feature type="domain" description="Antirepressor protein C-terminal" evidence="1">
    <location>
        <begin position="149"/>
        <end position="252"/>
    </location>
</feature>
<dbReference type="Proteomes" id="UP000198558">
    <property type="component" value="Unassembled WGS sequence"/>
</dbReference>
<dbReference type="Pfam" id="PF03374">
    <property type="entry name" value="ANT"/>
    <property type="match status" value="1"/>
</dbReference>
<dbReference type="GeneID" id="78288964"/>
<evidence type="ECO:0000259" key="1">
    <source>
        <dbReference type="Pfam" id="PF03374"/>
    </source>
</evidence>
<dbReference type="EMBL" id="FOIN01000028">
    <property type="protein sequence ID" value="SET68647.1"/>
    <property type="molecule type" value="Genomic_DNA"/>
</dbReference>
<dbReference type="AlphaFoldDB" id="A0A1I0GCY2"/>
<accession>A0A1I0GCY2</accession>
<keyword evidence="4" id="KW-1185">Reference proteome</keyword>
<evidence type="ECO:0000313" key="4">
    <source>
        <dbReference type="Proteomes" id="UP000198558"/>
    </source>
</evidence>
<dbReference type="GO" id="GO:0003677">
    <property type="term" value="F:DNA binding"/>
    <property type="evidence" value="ECO:0007669"/>
    <property type="project" value="InterPro"/>
</dbReference>
<evidence type="ECO:0000313" key="3">
    <source>
        <dbReference type="EMBL" id="SET68647.1"/>
    </source>
</evidence>
<name>A0A1I0GCY2_9FIRM</name>
<feature type="domain" description="KilA-N DNA-binding" evidence="2">
    <location>
        <begin position="7"/>
        <end position="91"/>
    </location>
</feature>
<gene>
    <name evidence="3" type="ORF">SAMN04489758_12827</name>
</gene>
<proteinExistence type="predicted"/>
<dbReference type="InterPro" id="IPR018873">
    <property type="entry name" value="KilA-N_DNA-bd_domain"/>
</dbReference>
<dbReference type="RefSeq" id="WP_092355142.1">
    <property type="nucleotide sequence ID" value="NZ_FOIN01000028.1"/>
</dbReference>
<organism evidence="3 4">
    <name type="scientific">Thomasclavelia cocleata</name>
    <dbReference type="NCBI Taxonomy" id="69824"/>
    <lineage>
        <taxon>Bacteria</taxon>
        <taxon>Bacillati</taxon>
        <taxon>Bacillota</taxon>
        <taxon>Erysipelotrichia</taxon>
        <taxon>Erysipelotrichales</taxon>
        <taxon>Coprobacillaceae</taxon>
        <taxon>Thomasclavelia</taxon>
    </lineage>
</organism>
<protein>
    <submittedName>
        <fullName evidence="3">Phage antirepressor protein YoqD, KilAC domain</fullName>
    </submittedName>
</protein>
<evidence type="ECO:0000259" key="2">
    <source>
        <dbReference type="Pfam" id="PF10543"/>
    </source>
</evidence>
<dbReference type="InterPro" id="IPR005039">
    <property type="entry name" value="Ant_C"/>
</dbReference>
<dbReference type="OrthoDB" id="9812611at2"/>
<dbReference type="Pfam" id="PF10543">
    <property type="entry name" value="ORF6N"/>
    <property type="match status" value="1"/>
</dbReference>
<sequence>MIIEGLQIVEYKNQRVLTTNRLAKGYGTTNKIISYNFNNNKDRYVEEKHYFKLEGKEKKDFVNCLEIQDGLKNAKTLYLWTERGAFLHAKSLNTDKAWEVYDSLVEHYFKSREAKPKALPMTYKEALIQLIEQVEENERLELQNRIQTQQICEMKPKVDYCDLILKSDRLVTISQIAKDYGKSGKAFNKILNELKIQYKQSGQWLLYSKFQDKGYTQSETILIKRNDGRSDAKLNTKWTQKGRLFLYNLLKENNILPMIEQTN</sequence>
<reference evidence="4" key="1">
    <citation type="submission" date="2016-10" db="EMBL/GenBank/DDBJ databases">
        <authorList>
            <person name="Varghese N."/>
            <person name="Submissions S."/>
        </authorList>
    </citation>
    <scope>NUCLEOTIDE SEQUENCE [LARGE SCALE GENOMIC DNA]</scope>
    <source>
        <strain evidence="4">DSM 1551</strain>
    </source>
</reference>